<dbReference type="GO" id="GO:0006659">
    <property type="term" value="P:phosphatidylserine biosynthetic process"/>
    <property type="evidence" value="ECO:0007669"/>
    <property type="project" value="UniProtKB-UniRule"/>
</dbReference>
<evidence type="ECO:0000256" key="3">
    <source>
        <dbReference type="ARBA" id="ARBA00005189"/>
    </source>
</evidence>
<dbReference type="EMBL" id="CAJPEV010000161">
    <property type="protein sequence ID" value="CAG0881613.1"/>
    <property type="molecule type" value="Genomic_DNA"/>
</dbReference>
<accession>A0A7R8X8J5</accession>
<name>A0A7R8X8J5_9CRUS</name>
<comment type="catalytic activity">
    <reaction evidence="12">
        <text>a 1,2-diacyl-sn-glycero-3-phosphoethanolamine + L-serine = a 1,2-diacyl-sn-glycero-3-phospho-L-serine + ethanolamine</text>
        <dbReference type="Rhea" id="RHEA:27606"/>
        <dbReference type="ChEBI" id="CHEBI:33384"/>
        <dbReference type="ChEBI" id="CHEBI:57262"/>
        <dbReference type="ChEBI" id="CHEBI:57603"/>
        <dbReference type="ChEBI" id="CHEBI:64612"/>
        <dbReference type="EC" id="2.7.8.29"/>
    </reaction>
</comment>
<dbReference type="AlphaFoldDB" id="A0A7R8X8J5"/>
<evidence type="ECO:0000256" key="9">
    <source>
        <dbReference type="ARBA" id="ARBA00023098"/>
    </source>
</evidence>
<feature type="transmembrane region" description="Helical" evidence="12">
    <location>
        <begin position="857"/>
        <end position="879"/>
    </location>
</feature>
<dbReference type="PANTHER" id="PTHR15362">
    <property type="entry name" value="PHOSPHATIDYLINOSITOL SYNTHASE"/>
    <property type="match status" value="1"/>
</dbReference>
<feature type="compositionally biased region" description="Basic and acidic residues" evidence="13">
    <location>
        <begin position="326"/>
        <end position="341"/>
    </location>
</feature>
<evidence type="ECO:0000256" key="8">
    <source>
        <dbReference type="ARBA" id="ARBA00022989"/>
    </source>
</evidence>
<keyword evidence="10 12" id="KW-0472">Membrane</keyword>
<dbReference type="Pfam" id="PF03034">
    <property type="entry name" value="PSS"/>
    <property type="match status" value="3"/>
</dbReference>
<evidence type="ECO:0000256" key="6">
    <source>
        <dbReference type="ARBA" id="ARBA00022692"/>
    </source>
</evidence>
<feature type="region of interest" description="Disordered" evidence="13">
    <location>
        <begin position="185"/>
        <end position="349"/>
    </location>
</feature>
<dbReference type="Proteomes" id="UP000677054">
    <property type="component" value="Unassembled WGS sequence"/>
</dbReference>
<reference evidence="14" key="1">
    <citation type="submission" date="2020-11" db="EMBL/GenBank/DDBJ databases">
        <authorList>
            <person name="Tran Van P."/>
        </authorList>
    </citation>
    <scope>NUCLEOTIDE SEQUENCE</scope>
</reference>
<keyword evidence="5 12" id="KW-0808">Transferase</keyword>
<comment type="pathway">
    <text evidence="3">Lipid metabolism.</text>
</comment>
<dbReference type="GO" id="GO:0005789">
    <property type="term" value="C:endoplasmic reticulum membrane"/>
    <property type="evidence" value="ECO:0007669"/>
    <property type="project" value="UniProtKB-SubCell"/>
</dbReference>
<dbReference type="OrthoDB" id="10265393at2759"/>
<dbReference type="EC" id="2.7.8.29" evidence="12"/>
<proteinExistence type="inferred from homology"/>
<feature type="compositionally biased region" description="Gly residues" evidence="13">
    <location>
        <begin position="215"/>
        <end position="244"/>
    </location>
</feature>
<evidence type="ECO:0000256" key="5">
    <source>
        <dbReference type="ARBA" id="ARBA00022679"/>
    </source>
</evidence>
<keyword evidence="11 12" id="KW-1208">Phospholipid metabolism</keyword>
<feature type="transmembrane region" description="Helical" evidence="12">
    <location>
        <begin position="827"/>
        <end position="845"/>
    </location>
</feature>
<feature type="transmembrane region" description="Helical" evidence="12">
    <location>
        <begin position="465"/>
        <end position="484"/>
    </location>
</feature>
<dbReference type="UniPathway" id="UPA00948"/>
<dbReference type="GO" id="GO:0106245">
    <property type="term" value="F:L-serine-phosphatidylethanolamine phosphatidyltransferase activity"/>
    <property type="evidence" value="ECO:0007669"/>
    <property type="project" value="UniProtKB-UniRule"/>
</dbReference>
<evidence type="ECO:0000256" key="10">
    <source>
        <dbReference type="ARBA" id="ARBA00023136"/>
    </source>
</evidence>
<keyword evidence="15" id="KW-1185">Reference proteome</keyword>
<evidence type="ECO:0000256" key="1">
    <source>
        <dbReference type="ARBA" id="ARBA00004477"/>
    </source>
</evidence>
<protein>
    <recommendedName>
        <fullName evidence="12">Phosphatidylserine synthase</fullName>
        <ecNumber evidence="12">2.7.8.29</ecNumber>
    </recommendedName>
    <alternativeName>
        <fullName evidence="12">Serine-exchange enzyme</fullName>
    </alternativeName>
</protein>
<evidence type="ECO:0000256" key="4">
    <source>
        <dbReference type="ARBA" id="ARBA00008671"/>
    </source>
</evidence>
<organism evidence="14">
    <name type="scientific">Darwinula stevensoni</name>
    <dbReference type="NCBI Taxonomy" id="69355"/>
    <lineage>
        <taxon>Eukaryota</taxon>
        <taxon>Metazoa</taxon>
        <taxon>Ecdysozoa</taxon>
        <taxon>Arthropoda</taxon>
        <taxon>Crustacea</taxon>
        <taxon>Oligostraca</taxon>
        <taxon>Ostracoda</taxon>
        <taxon>Podocopa</taxon>
        <taxon>Podocopida</taxon>
        <taxon>Darwinulocopina</taxon>
        <taxon>Darwinuloidea</taxon>
        <taxon>Darwinulidae</taxon>
        <taxon>Darwinula</taxon>
    </lineage>
</organism>
<dbReference type="PANTHER" id="PTHR15362:SF15">
    <property type="entry name" value="PHOSPHATIDYLSERINE SYNTHASE 1"/>
    <property type="match status" value="1"/>
</dbReference>
<feature type="transmembrane region" description="Helical" evidence="12">
    <location>
        <begin position="628"/>
        <end position="648"/>
    </location>
</feature>
<evidence type="ECO:0000313" key="14">
    <source>
        <dbReference type="EMBL" id="CAD7241661.1"/>
    </source>
</evidence>
<keyword evidence="8 12" id="KW-1133">Transmembrane helix</keyword>
<feature type="transmembrane region" description="Helical" evidence="12">
    <location>
        <begin position="496"/>
        <end position="516"/>
    </location>
</feature>
<dbReference type="EMBL" id="LR899678">
    <property type="protein sequence ID" value="CAD7241661.1"/>
    <property type="molecule type" value="Genomic_DNA"/>
</dbReference>
<feature type="transmembrane region" description="Helical" evidence="12">
    <location>
        <begin position="760"/>
        <end position="784"/>
    </location>
</feature>
<feature type="region of interest" description="Disordered" evidence="13">
    <location>
        <begin position="1"/>
        <end position="25"/>
    </location>
</feature>
<evidence type="ECO:0000256" key="12">
    <source>
        <dbReference type="RuleBase" id="RU368094"/>
    </source>
</evidence>
<evidence type="ECO:0000256" key="13">
    <source>
        <dbReference type="SAM" id="MobiDB-lite"/>
    </source>
</evidence>
<sequence>MLSLLRRERGHKRCNDPPTSSASDIQERDRFTLEVLWALMSICPLSLTTEEPVSTLCASRYGELSSPESAARAPKASWEAGEGKRQAVSLRFADPPETGIRFCVVTAVDGEGKRALRSNVVALKYDEFFPRSGNARNATGERSGRFLQMFAVEPIGVGIGFLAGVSLCALPALVLYAMRKRRQSAATSPCQVGAADTGTRDEDLVGTGRADVGPAGTGSGSTGPAGTGPAGTGPAGTGPAGTGPAGRPRQKKYAGRPSDVGDGVTRENPQPPLDTDWKQDLPHPEVSGQHPVNRGTAIDNDGGKIVGNNTKNAAGEPKSPGAPNEAAKRDEPQIVERKEKTTNVSPQRFQPPVIDRERVPKPFQPQDATRIHHPAAKTFPLGRVFVPWKMCDHGNTDAGMANRRRTYSTSSETDHFQSINERPVDEISLEFFYKPHTVTLLTASIGVLIYFAFSRDDKKSFEDNVLSGILCVIFFFLIISVLAFPNGPFTRPHPAVWRMVFGISVLYLMALLFLLFQDYQTVKNIVLWFYPDLADFHIDMEKGHEEHANCRMSMKICVAGWLMALSKFRDENFLAHDSFDHLLLIFQEYGVNCSDVTFEKLWSHMDVFAFGHFFGWVMKAVLVRHYGILWTISVMWEITEVAFAHLLPNFIECWWDALLLDVLLCNGLGIYVGMQICQKLEMRDYRWESVRDIQSTTGKIKRCVLQFTPESWTNVRWLDPQSSYMRFLAICQMVVFWQLSELNTFFLKHIFEMPPAHPIVIARIIIIGVIVAPTLRQVAVFTFAHPPSSFLPPNTNYFICLFLVGLYFRQYYSYVTDTQCKRVGTQCWVFGAITLTEALICIKFGEDLFKRTELRYILLWLLIQLIISVLCVLGCIIWSKRKDQVGSCMHTLYVSKTCIL</sequence>
<evidence type="ECO:0000313" key="15">
    <source>
        <dbReference type="Proteomes" id="UP000677054"/>
    </source>
</evidence>
<feature type="transmembrane region" description="Helical" evidence="12">
    <location>
        <begin position="654"/>
        <end position="674"/>
    </location>
</feature>
<comment type="similarity">
    <text evidence="4 12">Belongs to the phosphatidyl serine synthase family.</text>
</comment>
<dbReference type="InterPro" id="IPR004277">
    <property type="entry name" value="PSS"/>
</dbReference>
<evidence type="ECO:0000256" key="7">
    <source>
        <dbReference type="ARBA" id="ARBA00022824"/>
    </source>
</evidence>
<comment type="pathway">
    <text evidence="2 12">Phospholipid metabolism; phosphatidylserine biosynthesis.</text>
</comment>
<keyword evidence="6 12" id="KW-0812">Transmembrane</keyword>
<feature type="transmembrane region" description="Helical" evidence="12">
    <location>
        <begin position="155"/>
        <end position="178"/>
    </location>
</feature>
<keyword evidence="12" id="KW-0594">Phospholipid biosynthesis</keyword>
<comment type="function">
    <text evidence="12">Catalyzes a base-exchange reaction in which the polar head group of phosphatidylethanolamine (PE) is replaced by L-serine.</text>
</comment>
<comment type="subcellular location">
    <subcellularLocation>
        <location evidence="1 12">Endoplasmic reticulum membrane</location>
        <topology evidence="1 12">Multi-pass membrane protein</topology>
    </subcellularLocation>
</comment>
<keyword evidence="9 12" id="KW-0443">Lipid metabolism</keyword>
<feature type="transmembrane region" description="Helical" evidence="12">
    <location>
        <begin position="796"/>
        <end position="815"/>
    </location>
</feature>
<gene>
    <name evidence="14" type="ORF">DSTB1V02_LOCUS1643</name>
</gene>
<keyword evidence="7 12" id="KW-0256">Endoplasmic reticulum</keyword>
<evidence type="ECO:0000256" key="2">
    <source>
        <dbReference type="ARBA" id="ARBA00004916"/>
    </source>
</evidence>
<keyword evidence="12" id="KW-0444">Lipid biosynthesis</keyword>
<evidence type="ECO:0000256" key="11">
    <source>
        <dbReference type="ARBA" id="ARBA00023264"/>
    </source>
</evidence>